<keyword evidence="1" id="KW-0812">Transmembrane</keyword>
<gene>
    <name evidence="2" type="ORF">OKIT_0664</name>
</gene>
<evidence type="ECO:0000256" key="1">
    <source>
        <dbReference type="SAM" id="Phobius"/>
    </source>
</evidence>
<organism evidence="2 3">
    <name type="scientific">Oenococcus kitaharae DSM 17330</name>
    <dbReference type="NCBI Taxonomy" id="1045004"/>
    <lineage>
        <taxon>Bacteria</taxon>
        <taxon>Bacillati</taxon>
        <taxon>Bacillota</taxon>
        <taxon>Bacilli</taxon>
        <taxon>Lactobacillales</taxon>
        <taxon>Lactobacillaceae</taxon>
        <taxon>Oenococcus</taxon>
    </lineage>
</organism>
<dbReference type="STRING" id="336988.NT96_09010"/>
<comment type="caution">
    <text evidence="2">The sequence shown here is derived from an EMBL/GenBank/DDBJ whole genome shotgun (WGS) entry which is preliminary data.</text>
</comment>
<keyword evidence="1" id="KW-0472">Membrane</keyword>
<protein>
    <submittedName>
        <fullName evidence="2">Uncharacterized protein</fullName>
    </submittedName>
</protein>
<dbReference type="HOGENOM" id="CLU_165537_0_0_9"/>
<sequence>MRPVFKINLFLLPVISYKNPGRDAQNLVVALSAPVGLIILGMLINSEIPYFGLAKILCLTNVANLLPITTDGEVIFLSVYNLIKENKT</sequence>
<keyword evidence="3" id="KW-1185">Reference proteome</keyword>
<proteinExistence type="predicted"/>
<feature type="transmembrane region" description="Helical" evidence="1">
    <location>
        <begin position="27"/>
        <end position="45"/>
    </location>
</feature>
<dbReference type="AlphaFoldDB" id="G9WF55"/>
<accession>G9WF55</accession>
<dbReference type="PATRIC" id="fig|1045004.4.peg.664"/>
<name>G9WF55_9LACO</name>
<reference evidence="2 3" key="1">
    <citation type="journal article" date="2012" name="PLoS ONE">
        <title>Functional divergence in the genus oenococcus as predicted by genome sequencing of the newly-described species, Oenococcus kitaharae.</title>
        <authorList>
            <person name="Borneman A.R."/>
            <person name="McCarthy J.M."/>
            <person name="Chambers P.J."/>
            <person name="Bartowsky E.J."/>
        </authorList>
    </citation>
    <scope>NUCLEOTIDE SEQUENCE [LARGE SCALE GENOMIC DNA]</scope>
    <source>
        <strain evidence="3">DSM17330</strain>
    </source>
</reference>
<evidence type="ECO:0000313" key="2">
    <source>
        <dbReference type="EMBL" id="EHN58775.1"/>
    </source>
</evidence>
<evidence type="ECO:0000313" key="3">
    <source>
        <dbReference type="Proteomes" id="UP000004959"/>
    </source>
</evidence>
<keyword evidence="1" id="KW-1133">Transmembrane helix</keyword>
<dbReference type="EMBL" id="AFVZ01000001">
    <property type="protein sequence ID" value="EHN58775.1"/>
    <property type="molecule type" value="Genomic_DNA"/>
</dbReference>
<dbReference type="Proteomes" id="UP000004959">
    <property type="component" value="Chromosome"/>
</dbReference>